<name>A0A7R9WPF2_9STRA</name>
<accession>A0A7R9WPF2</accession>
<gene>
    <name evidence="1" type="ORF">CAUS1442_LOCUS3169</name>
</gene>
<sequence>MLATITDASITSIMGGSMSERSHPERQEGISFPKDLFSTAEAVSCMSVNDTMQCKSCLKRSDFALLQSRDPSTKAKQTTMCLRELKDDATYSYSVYVLDTPQYKDQQPIIIRSHKAYKQAVVCRLKANSKEYGVFMPNEDPDCLEAGGRLHYIPKYFIQSQRWRCLFSRLRWCKVSASPSVEERQIYLSSTDMVNGSKAQVAAVATTRASSSSKSHATSTVTKSSFRSIEEQRFWIAVCAICDEMDKDDDIYSV</sequence>
<evidence type="ECO:0000313" key="1">
    <source>
        <dbReference type="EMBL" id="CAD8331070.1"/>
    </source>
</evidence>
<dbReference type="AlphaFoldDB" id="A0A7R9WPF2"/>
<proteinExistence type="predicted"/>
<protein>
    <submittedName>
        <fullName evidence="1">Uncharacterized protein</fullName>
    </submittedName>
</protein>
<dbReference type="EMBL" id="HBEF01005140">
    <property type="protein sequence ID" value="CAD8331070.1"/>
    <property type="molecule type" value="Transcribed_RNA"/>
</dbReference>
<organism evidence="1">
    <name type="scientific">Craspedostauros australis</name>
    <dbReference type="NCBI Taxonomy" id="1486917"/>
    <lineage>
        <taxon>Eukaryota</taxon>
        <taxon>Sar</taxon>
        <taxon>Stramenopiles</taxon>
        <taxon>Ochrophyta</taxon>
        <taxon>Bacillariophyta</taxon>
        <taxon>Bacillariophyceae</taxon>
        <taxon>Bacillariophycidae</taxon>
        <taxon>Naviculales</taxon>
        <taxon>Naviculaceae</taxon>
        <taxon>Craspedostauros</taxon>
    </lineage>
</organism>
<reference evidence="1" key="1">
    <citation type="submission" date="2021-01" db="EMBL/GenBank/DDBJ databases">
        <authorList>
            <person name="Corre E."/>
            <person name="Pelletier E."/>
            <person name="Niang G."/>
            <person name="Scheremetjew M."/>
            <person name="Finn R."/>
            <person name="Kale V."/>
            <person name="Holt S."/>
            <person name="Cochrane G."/>
            <person name="Meng A."/>
            <person name="Brown T."/>
            <person name="Cohen L."/>
        </authorList>
    </citation>
    <scope>NUCLEOTIDE SEQUENCE</scope>
    <source>
        <strain evidence="1">CCMP3328</strain>
    </source>
</reference>